<dbReference type="CDD" id="cd14066">
    <property type="entry name" value="STKc_IRAK"/>
    <property type="match status" value="1"/>
</dbReference>
<dbReference type="PANTHER" id="PTHR27002:SF839">
    <property type="entry name" value="NON-SPECIFIC SERINE_THREONINE PROTEIN KINASE"/>
    <property type="match status" value="1"/>
</dbReference>
<evidence type="ECO:0000256" key="8">
    <source>
        <dbReference type="ARBA" id="ARBA00022777"/>
    </source>
</evidence>
<evidence type="ECO:0000256" key="2">
    <source>
        <dbReference type="ARBA" id="ARBA00012513"/>
    </source>
</evidence>
<evidence type="ECO:0000256" key="7">
    <source>
        <dbReference type="ARBA" id="ARBA00022741"/>
    </source>
</evidence>
<evidence type="ECO:0000256" key="13">
    <source>
        <dbReference type="ARBA" id="ARBA00048679"/>
    </source>
</evidence>
<dbReference type="GO" id="GO:0004674">
    <property type="term" value="F:protein serine/threonine kinase activity"/>
    <property type="evidence" value="ECO:0007669"/>
    <property type="project" value="UniProtKB-KW"/>
</dbReference>
<evidence type="ECO:0000259" key="18">
    <source>
        <dbReference type="PROSITE" id="PS50927"/>
    </source>
</evidence>
<dbReference type="GO" id="GO:0048544">
    <property type="term" value="P:recognition of pollen"/>
    <property type="evidence" value="ECO:0007669"/>
    <property type="project" value="InterPro"/>
</dbReference>
<dbReference type="PROSITE" id="PS50948">
    <property type="entry name" value="PAN"/>
    <property type="match status" value="2"/>
</dbReference>
<dbReference type="CDD" id="cd01098">
    <property type="entry name" value="PAN_AP_plant"/>
    <property type="match status" value="2"/>
</dbReference>
<dbReference type="FunFam" id="2.90.10.10:FF:000005">
    <property type="entry name" value="G-type lectin S-receptor-like serine/threonine-protein kinase"/>
    <property type="match status" value="2"/>
</dbReference>
<comment type="catalytic activity">
    <reaction evidence="12">
        <text>L-threonyl-[protein] + ATP = O-phospho-L-threonyl-[protein] + ADP + H(+)</text>
        <dbReference type="Rhea" id="RHEA:46608"/>
        <dbReference type="Rhea" id="RHEA-COMP:11060"/>
        <dbReference type="Rhea" id="RHEA-COMP:11605"/>
        <dbReference type="ChEBI" id="CHEBI:15378"/>
        <dbReference type="ChEBI" id="CHEBI:30013"/>
        <dbReference type="ChEBI" id="CHEBI:30616"/>
        <dbReference type="ChEBI" id="CHEBI:61977"/>
        <dbReference type="ChEBI" id="CHEBI:456216"/>
        <dbReference type="EC" id="2.7.11.1"/>
    </reaction>
</comment>
<feature type="signal peptide" evidence="16">
    <location>
        <begin position="1"/>
        <end position="28"/>
    </location>
</feature>
<dbReference type="CDD" id="cd00028">
    <property type="entry name" value="B_lectin"/>
    <property type="match status" value="2"/>
</dbReference>
<dbReference type="InterPro" id="IPR017441">
    <property type="entry name" value="Protein_kinase_ATP_BS"/>
</dbReference>
<dbReference type="Pfam" id="PF07714">
    <property type="entry name" value="PK_Tyr_Ser-Thr"/>
    <property type="match status" value="2"/>
</dbReference>
<dbReference type="InterPro" id="IPR001245">
    <property type="entry name" value="Ser-Thr/Tyr_kinase_cat_dom"/>
</dbReference>
<feature type="domain" description="Apple" evidence="19">
    <location>
        <begin position="1169"/>
        <end position="1252"/>
    </location>
</feature>
<dbReference type="InterPro" id="IPR036426">
    <property type="entry name" value="Bulb-type_lectin_dom_sf"/>
</dbReference>
<dbReference type="Gene3D" id="3.30.200.20">
    <property type="entry name" value="Phosphorylase Kinase, domain 1"/>
    <property type="match status" value="2"/>
</dbReference>
<dbReference type="Pfam" id="PF01453">
    <property type="entry name" value="B_lectin"/>
    <property type="match status" value="2"/>
</dbReference>
<accession>A0AAV0JDC8</accession>
<dbReference type="SUPFAM" id="SSF56112">
    <property type="entry name" value="Protein kinase-like (PK-like)"/>
    <property type="match status" value="2"/>
</dbReference>
<keyword evidence="6 16" id="KW-0732">Signal</keyword>
<keyword evidence="21" id="KW-1185">Reference proteome</keyword>
<dbReference type="EMBL" id="CAMGYJ010000004">
    <property type="protein sequence ID" value="CAI0407284.1"/>
    <property type="molecule type" value="Genomic_DNA"/>
</dbReference>
<keyword evidence="9 14" id="KW-0067">ATP-binding</keyword>
<feature type="binding site" evidence="14">
    <location>
        <position position="561"/>
    </location>
    <ligand>
        <name>ATP</name>
        <dbReference type="ChEBI" id="CHEBI:30616"/>
    </ligand>
</feature>
<proteinExistence type="predicted"/>
<evidence type="ECO:0000256" key="15">
    <source>
        <dbReference type="SAM" id="Phobius"/>
    </source>
</evidence>
<dbReference type="FunFam" id="1.10.510.10:FF:000060">
    <property type="entry name" value="G-type lectin S-receptor-like serine/threonine-protein kinase"/>
    <property type="match status" value="1"/>
</dbReference>
<feature type="domain" description="Protein kinase" evidence="17">
    <location>
        <begin position="533"/>
        <end position="785"/>
    </location>
</feature>
<keyword evidence="15" id="KW-0812">Transmembrane</keyword>
<dbReference type="Gene3D" id="2.90.10.10">
    <property type="entry name" value="Bulb-type lectin domain"/>
    <property type="match status" value="2"/>
</dbReference>
<dbReference type="InterPro" id="IPR001480">
    <property type="entry name" value="Bulb-type_lectin_dom"/>
</dbReference>
<dbReference type="InterPro" id="IPR000719">
    <property type="entry name" value="Prot_kinase_dom"/>
</dbReference>
<dbReference type="Gene3D" id="1.10.510.10">
    <property type="entry name" value="Transferase(Phosphotransferase) domain 1"/>
    <property type="match status" value="3"/>
</dbReference>
<evidence type="ECO:0000259" key="19">
    <source>
        <dbReference type="PROSITE" id="PS50948"/>
    </source>
</evidence>
<dbReference type="InterPro" id="IPR011009">
    <property type="entry name" value="Kinase-like_dom_sf"/>
</dbReference>
<dbReference type="FunFam" id="3.30.200.20:FF:001238">
    <property type="entry name" value="Os08g0179000 protein"/>
    <property type="match status" value="1"/>
</dbReference>
<keyword evidence="7 14" id="KW-0547">Nucleotide-binding</keyword>
<dbReference type="InterPro" id="IPR000858">
    <property type="entry name" value="S_locus_glycoprot_dom"/>
</dbReference>
<feature type="domain" description="Bulb-type lectin" evidence="18">
    <location>
        <begin position="30"/>
        <end position="156"/>
    </location>
</feature>
<evidence type="ECO:0000256" key="14">
    <source>
        <dbReference type="PROSITE-ProRule" id="PRU10141"/>
    </source>
</evidence>
<feature type="domain" description="Protein kinase" evidence="17">
    <location>
        <begin position="1354"/>
        <end position="1629"/>
    </location>
</feature>
<dbReference type="SMART" id="SM00220">
    <property type="entry name" value="S_TKc"/>
    <property type="match status" value="2"/>
</dbReference>
<evidence type="ECO:0000256" key="1">
    <source>
        <dbReference type="ARBA" id="ARBA00004251"/>
    </source>
</evidence>
<evidence type="ECO:0000256" key="9">
    <source>
        <dbReference type="ARBA" id="ARBA00022840"/>
    </source>
</evidence>
<evidence type="ECO:0000256" key="12">
    <source>
        <dbReference type="ARBA" id="ARBA00047899"/>
    </source>
</evidence>
<evidence type="ECO:0000259" key="17">
    <source>
        <dbReference type="PROSITE" id="PS50011"/>
    </source>
</evidence>
<dbReference type="Pfam" id="PF00954">
    <property type="entry name" value="S_locus_glycop"/>
    <property type="match status" value="2"/>
</dbReference>
<feature type="domain" description="Bulb-type lectin" evidence="18">
    <location>
        <begin position="854"/>
        <end position="979"/>
    </location>
</feature>
<sequence>MRNGARAKIFKGASRLALFLLFQGTSFALNDTIHANGSLKDGSLVISKGGKFALGFFSPGRSSNRYLGIWYHNKPGQAPVWVANRNNPINGTSGVLSSDGYGNLSLYSSLDQELPVWSANVSREKFAEGPCLARLLDSGNLVLVQGIINRMIVWQSFNHPTHTLLPGMKLGLDKETGLNRFITSWRSPDDPGIGDFSFKLNPNGVPQLFLYRGTTPHWRSIPSAWRIHHELYEELFEINEREIRFSFHSRDPSIVMIPTMDNSGTMGAAMWDEVDGQWKEFYSVTHKKCDVYGYCGAYGKCEPSSPFLSECVCLPGYELKSPSKFLLGNAFGGCVRKRSESSSFCAPGEGFVRVANVKAPDTSAAVWVDMGLNEVNCEQECRKNCSCCAYATTKIDGKGTGCLTWHGELMDTVSMPGLDLAIYVRVDARELGNQIWRCSIFIDKLASSCLPLLSFLHLLMLYVLFDQMTNNHPCFYYPRTANERRIRNLFDPGEDGSNYFQDSLPTKEIERSKIYPELPFFNLSTIRAATNNFSPDNKLGQGGFGSVYKGKFSSGVEVAVKRSPNNSRQGLEQFKSEVFLIAKLQHRNLVKLHGCCIEEQEQMLVYEYLPYNSLDSILFVDQTGSPFLDWCKRFNIILGVARGILYLHQDSRCRIIHRDLKTSNILLDAELNPKISDFGMARVLEGDQVEGKTSRIGGTYFGVMLLEIVTGMKINGFSQEDPALSLIGYVWELWKEERAVEVVDPSIEVSNGALRCIHIGLLCIEEDPVDRPDMQAVVVMLNSEMTHLPPPKRPAFTYGKSRKVEENFSFSTIFALLGKMKDSVGAKISIDDDAPKLVLLSLLLLFQGTTFASNDTIYAKGSLKDGSFVISESGRFALGFFSPGRSSYRYLGIWYHNKPGQAPVWVANRNDPINGTSGVLSSDEYGNLFLYSSIDRELPVWSVNISRVFLEGSCFTRLLDSGNLVLVQDASNRTIVWQSFDHPTDTLLPGMKLGLDRGTGFNRFVTSWRSADDPGTGDFSFKLNPNGSPQFFMFYQGTVPNWRSMPWPWDIYHQFYNASFVNNEHGIHYSFLPSDPSMVMMWKIVSSGTILAVAWDEVDGQWKEFYSVTHRKCDVYGYCGAYGKCEPSSPFLSECVCLPGYEPRSPSKLLLGGSYGGCVRKRSKSSSFCEPGEGFVRVANVKVPDTSAAVWVDMGLDEVNCEHECRKNCSCSAYTTKSIVAKGTGCLTWNGELMDTVNFPAPDGEIYVRVDQIELGDQLIKEYELKLKLVFLIPSVASVWLVGVLFAYWWLKRLKKWKKRKATDRRIRNLFHPGEDGSNYFQDSPVIKEITRSKIYPELPFFSLSTILAATNNFSPDNKLGQGGFGSVYKGKLNSGEEVAVKRSPKNAKGLEQFKSEFFLIAKLQHRNLVKLHGCCIEEQEQMLVYEYLPYKSLDSILFGVVDQTTSPFLDWSKRFNIILGIARGILYLHQDSRCRIIHRDLKTSNVLLDAELNPKISDFGMARVLEGDLVEGKTRRIGGTYGYMSPEYLYLGKFSVKSDVFSFGVMLLEIVTGKKINGLYQDDSTLSLIGCVWELWNAERVVKIVDPSLEGSNGVLRCIHIGLLCVEEDPSDQPDMQAVVVMLNSETIPLPAPKRPAFVYAKSRVEETAAEWSRNEITFSDTLGR</sequence>
<evidence type="ECO:0000313" key="21">
    <source>
        <dbReference type="Proteomes" id="UP001154282"/>
    </source>
</evidence>
<feature type="chain" id="PRO_5043392907" description="non-specific serine/threonine protein kinase" evidence="16">
    <location>
        <begin position="29"/>
        <end position="1666"/>
    </location>
</feature>
<dbReference type="SMART" id="SM00108">
    <property type="entry name" value="B_lectin"/>
    <property type="match status" value="2"/>
</dbReference>
<dbReference type="PANTHER" id="PTHR27002">
    <property type="entry name" value="RECEPTOR-LIKE SERINE/THREONINE-PROTEIN KINASE SD1-8"/>
    <property type="match status" value="1"/>
</dbReference>
<feature type="binding site" evidence="14">
    <location>
        <position position="1382"/>
    </location>
    <ligand>
        <name>ATP</name>
        <dbReference type="ChEBI" id="CHEBI:30616"/>
    </ligand>
</feature>
<name>A0AAV0JDC8_9ROSI</name>
<dbReference type="FunFam" id="3.30.200.20:FF:000195">
    <property type="entry name" value="G-type lectin S-receptor-like serine/threonine-protein kinase"/>
    <property type="match status" value="1"/>
</dbReference>
<evidence type="ECO:0000256" key="6">
    <source>
        <dbReference type="ARBA" id="ARBA00022729"/>
    </source>
</evidence>
<comment type="catalytic activity">
    <reaction evidence="13">
        <text>L-seryl-[protein] + ATP = O-phospho-L-seryl-[protein] + ADP + H(+)</text>
        <dbReference type="Rhea" id="RHEA:17989"/>
        <dbReference type="Rhea" id="RHEA-COMP:9863"/>
        <dbReference type="Rhea" id="RHEA-COMP:11604"/>
        <dbReference type="ChEBI" id="CHEBI:15378"/>
        <dbReference type="ChEBI" id="CHEBI:29999"/>
        <dbReference type="ChEBI" id="CHEBI:30616"/>
        <dbReference type="ChEBI" id="CHEBI:83421"/>
        <dbReference type="ChEBI" id="CHEBI:456216"/>
        <dbReference type="EC" id="2.7.11.1"/>
    </reaction>
</comment>
<keyword evidence="10" id="KW-1015">Disulfide bond</keyword>
<dbReference type="PROSITE" id="PS00108">
    <property type="entry name" value="PROTEIN_KINASE_ST"/>
    <property type="match status" value="2"/>
</dbReference>
<dbReference type="GO" id="GO:0005524">
    <property type="term" value="F:ATP binding"/>
    <property type="evidence" value="ECO:0007669"/>
    <property type="project" value="UniProtKB-UniRule"/>
</dbReference>
<evidence type="ECO:0000256" key="11">
    <source>
        <dbReference type="ARBA" id="ARBA00023180"/>
    </source>
</evidence>
<keyword evidence="4" id="KW-0723">Serine/threonine-protein kinase</keyword>
<dbReference type="PROSITE" id="PS50927">
    <property type="entry name" value="BULB_LECTIN"/>
    <property type="match status" value="2"/>
</dbReference>
<dbReference type="GO" id="GO:0005886">
    <property type="term" value="C:plasma membrane"/>
    <property type="evidence" value="ECO:0007669"/>
    <property type="project" value="UniProtKB-SubCell"/>
</dbReference>
<evidence type="ECO:0000256" key="5">
    <source>
        <dbReference type="ARBA" id="ARBA00022679"/>
    </source>
</evidence>
<protein>
    <recommendedName>
        <fullName evidence="2">non-specific serine/threonine protein kinase</fullName>
        <ecNumber evidence="2">2.7.11.1</ecNumber>
    </recommendedName>
</protein>
<reference evidence="20" key="1">
    <citation type="submission" date="2022-08" db="EMBL/GenBank/DDBJ databases">
        <authorList>
            <person name="Gutierrez-Valencia J."/>
        </authorList>
    </citation>
    <scope>NUCLEOTIDE SEQUENCE</scope>
</reference>
<feature type="domain" description="Apple" evidence="19">
    <location>
        <begin position="345"/>
        <end position="428"/>
    </location>
</feature>
<dbReference type="InterPro" id="IPR008271">
    <property type="entry name" value="Ser/Thr_kinase_AS"/>
</dbReference>
<comment type="caution">
    <text evidence="20">The sequence shown here is derived from an EMBL/GenBank/DDBJ whole genome shotgun (WGS) entry which is preliminary data.</text>
</comment>
<evidence type="ECO:0000256" key="4">
    <source>
        <dbReference type="ARBA" id="ARBA00022527"/>
    </source>
</evidence>
<keyword evidence="15" id="KW-1133">Transmembrane helix</keyword>
<keyword evidence="11" id="KW-0325">Glycoprotein</keyword>
<evidence type="ECO:0000256" key="3">
    <source>
        <dbReference type="ARBA" id="ARBA00022475"/>
    </source>
</evidence>
<keyword evidence="15" id="KW-0472">Membrane</keyword>
<dbReference type="EC" id="2.7.11.1" evidence="2"/>
<keyword evidence="3" id="KW-1003">Cell membrane</keyword>
<comment type="subcellular location">
    <subcellularLocation>
        <location evidence="1">Cell membrane</location>
        <topology evidence="1">Single-pass type I membrane protein</topology>
    </subcellularLocation>
</comment>
<evidence type="ECO:0000256" key="10">
    <source>
        <dbReference type="ARBA" id="ARBA00023157"/>
    </source>
</evidence>
<dbReference type="PROSITE" id="PS00107">
    <property type="entry name" value="PROTEIN_KINASE_ATP"/>
    <property type="match status" value="2"/>
</dbReference>
<dbReference type="SUPFAM" id="SSF51110">
    <property type="entry name" value="alpha-D-mannose-specific plant lectins"/>
    <property type="match status" value="2"/>
</dbReference>
<feature type="transmembrane region" description="Helical" evidence="15">
    <location>
        <begin position="1269"/>
        <end position="1291"/>
    </location>
</feature>
<organism evidence="20 21">
    <name type="scientific">Linum tenue</name>
    <dbReference type="NCBI Taxonomy" id="586396"/>
    <lineage>
        <taxon>Eukaryota</taxon>
        <taxon>Viridiplantae</taxon>
        <taxon>Streptophyta</taxon>
        <taxon>Embryophyta</taxon>
        <taxon>Tracheophyta</taxon>
        <taxon>Spermatophyta</taxon>
        <taxon>Magnoliopsida</taxon>
        <taxon>eudicotyledons</taxon>
        <taxon>Gunneridae</taxon>
        <taxon>Pentapetalae</taxon>
        <taxon>rosids</taxon>
        <taxon>fabids</taxon>
        <taxon>Malpighiales</taxon>
        <taxon>Linaceae</taxon>
        <taxon>Linum</taxon>
    </lineage>
</organism>
<dbReference type="FunFam" id="1.10.510.10:FF:001023">
    <property type="entry name" value="Os07g0541700 protein"/>
    <property type="match status" value="1"/>
</dbReference>
<dbReference type="Proteomes" id="UP001154282">
    <property type="component" value="Unassembled WGS sequence"/>
</dbReference>
<gene>
    <name evidence="20" type="ORF">LITE_LOCUS13518</name>
</gene>
<keyword evidence="5" id="KW-0808">Transferase</keyword>
<dbReference type="InterPro" id="IPR003609">
    <property type="entry name" value="Pan_app"/>
</dbReference>
<dbReference type="SMART" id="SM00473">
    <property type="entry name" value="PAN_AP"/>
    <property type="match status" value="2"/>
</dbReference>
<dbReference type="Pfam" id="PF08276">
    <property type="entry name" value="PAN_2"/>
    <property type="match status" value="2"/>
</dbReference>
<evidence type="ECO:0000256" key="16">
    <source>
        <dbReference type="SAM" id="SignalP"/>
    </source>
</evidence>
<evidence type="ECO:0000313" key="20">
    <source>
        <dbReference type="EMBL" id="CAI0407284.1"/>
    </source>
</evidence>
<dbReference type="PROSITE" id="PS50011">
    <property type="entry name" value="PROTEIN_KINASE_DOM"/>
    <property type="match status" value="2"/>
</dbReference>
<keyword evidence="8" id="KW-0418">Kinase</keyword>